<feature type="compositionally biased region" description="Low complexity" evidence="3">
    <location>
        <begin position="133"/>
        <end position="142"/>
    </location>
</feature>
<dbReference type="SUPFAM" id="SSF117281">
    <property type="entry name" value="Kelch motif"/>
    <property type="match status" value="1"/>
</dbReference>
<gene>
    <name evidence="4" type="ORF">COHA_001261</name>
</gene>
<dbReference type="EMBL" id="JADXDR010000020">
    <property type="protein sequence ID" value="KAI7845217.1"/>
    <property type="molecule type" value="Genomic_DNA"/>
</dbReference>
<evidence type="ECO:0008006" key="6">
    <source>
        <dbReference type="Google" id="ProtNLM"/>
    </source>
</evidence>
<sequence>MAPPAKAASSNAKPAAKAKAGKAKASPDGKKKKKGSPSSAGKDEEKKRLQAELEVARGSAAAQEAAARALEAELAALRLRHTHDTAASGDVLASQQREQVRLTAVARQLEAALEASRLEAAQLQRALQDELDAAAAEQAEADGTNGQPSSELQRALSHQERQEERIAAQQREMEGLRARLQRAEDGLAASNATVAALQVKAASRSELRFVEGQPWLLHVGRERLTGALPAAAQPGCTLAAAGRRLVLEGPAGAASEQTGSMQQPSEGHRLITLDLSSGTWASTTADQQGGSTESAGINGRAVCSVGSKLLGFGGACPDGSLLPAATATQQLLPELPHWETTPVPAEAAALPEPRQGAALAYCAKTNAAYMYGGQAQDGRCLGDLWLYDVAFARWTRLDSAATARHLPAADRARTPCIPERPPPCSGAALAVSEAGDRVWLMGGLLEDGRCSNELHWFDVGLRYWAAVEPQQSSCIVAPRTQHIMACIGRDLVVVGGLTRSASGAITRRRDTCLWNTASSAWEVLDESAFEPQAAACSSEAGAVVSMAAGRDPGRRTTSGHGGIRFNSQREGGPSSSLATAFLGAGSAAFLGSKLLLLKPAAGSGLVSELWTVDLGCPPERIEELRAAKQAAQAVVQTLTLTCGTVAATSVRLSWRAPHDKLVSFKLMMTNAEGLAREAYEGPEASCDVTGLPPNSQLVFCVKVRRQSGMLACRPWNMQLQKGL</sequence>
<comment type="caution">
    <text evidence="4">The sequence shown here is derived from an EMBL/GenBank/DDBJ whole genome shotgun (WGS) entry which is preliminary data.</text>
</comment>
<proteinExistence type="predicted"/>
<keyword evidence="1" id="KW-0880">Kelch repeat</keyword>
<dbReference type="AlphaFoldDB" id="A0AAD5DX07"/>
<dbReference type="PANTHER" id="PTHR46093:SF18">
    <property type="entry name" value="FIBRONECTIN TYPE-III DOMAIN-CONTAINING PROTEIN"/>
    <property type="match status" value="1"/>
</dbReference>
<reference evidence="4" key="1">
    <citation type="submission" date="2020-11" db="EMBL/GenBank/DDBJ databases">
        <title>Chlorella ohadii genome sequencing and assembly.</title>
        <authorList>
            <person name="Murik O."/>
            <person name="Treves H."/>
            <person name="Kedem I."/>
            <person name="Shotland Y."/>
            <person name="Kaplan A."/>
        </authorList>
    </citation>
    <scope>NUCLEOTIDE SEQUENCE</scope>
    <source>
        <strain evidence="4">1</strain>
    </source>
</reference>
<dbReference type="InterPro" id="IPR013783">
    <property type="entry name" value="Ig-like_fold"/>
</dbReference>
<dbReference type="InterPro" id="IPR003961">
    <property type="entry name" value="FN3_dom"/>
</dbReference>
<dbReference type="Gene3D" id="2.120.10.80">
    <property type="entry name" value="Kelch-type beta propeller"/>
    <property type="match status" value="2"/>
</dbReference>
<dbReference type="Proteomes" id="UP001205105">
    <property type="component" value="Unassembled WGS sequence"/>
</dbReference>
<accession>A0AAD5DX07</accession>
<dbReference type="InterPro" id="IPR036116">
    <property type="entry name" value="FN3_sf"/>
</dbReference>
<dbReference type="PANTHER" id="PTHR46093">
    <property type="entry name" value="ACYL-COA-BINDING DOMAIN-CONTAINING PROTEIN 5"/>
    <property type="match status" value="1"/>
</dbReference>
<dbReference type="SUPFAM" id="SSF49265">
    <property type="entry name" value="Fibronectin type III"/>
    <property type="match status" value="1"/>
</dbReference>
<keyword evidence="2" id="KW-0677">Repeat</keyword>
<evidence type="ECO:0000256" key="1">
    <source>
        <dbReference type="ARBA" id="ARBA00022441"/>
    </source>
</evidence>
<evidence type="ECO:0000313" key="5">
    <source>
        <dbReference type="Proteomes" id="UP001205105"/>
    </source>
</evidence>
<feature type="compositionally biased region" description="Low complexity" evidence="3">
    <location>
        <begin position="1"/>
        <end position="26"/>
    </location>
</feature>
<feature type="region of interest" description="Disordered" evidence="3">
    <location>
        <begin position="133"/>
        <end position="166"/>
    </location>
</feature>
<protein>
    <recommendedName>
        <fullName evidence="6">Fibronectin type-III domain-containing protein</fullName>
    </recommendedName>
</protein>
<evidence type="ECO:0000256" key="3">
    <source>
        <dbReference type="SAM" id="MobiDB-lite"/>
    </source>
</evidence>
<evidence type="ECO:0000313" key="4">
    <source>
        <dbReference type="EMBL" id="KAI7845217.1"/>
    </source>
</evidence>
<name>A0AAD5DX07_9CHLO</name>
<dbReference type="CDD" id="cd00063">
    <property type="entry name" value="FN3"/>
    <property type="match status" value="1"/>
</dbReference>
<organism evidence="4 5">
    <name type="scientific">Chlorella ohadii</name>
    <dbReference type="NCBI Taxonomy" id="2649997"/>
    <lineage>
        <taxon>Eukaryota</taxon>
        <taxon>Viridiplantae</taxon>
        <taxon>Chlorophyta</taxon>
        <taxon>core chlorophytes</taxon>
        <taxon>Trebouxiophyceae</taxon>
        <taxon>Chlorellales</taxon>
        <taxon>Chlorellaceae</taxon>
        <taxon>Chlorella clade</taxon>
        <taxon>Chlorella</taxon>
    </lineage>
</organism>
<feature type="region of interest" description="Disordered" evidence="3">
    <location>
        <begin position="550"/>
        <end position="571"/>
    </location>
</feature>
<feature type="region of interest" description="Disordered" evidence="3">
    <location>
        <begin position="1"/>
        <end position="55"/>
    </location>
</feature>
<feature type="compositionally biased region" description="Basic and acidic residues" evidence="3">
    <location>
        <begin position="157"/>
        <end position="166"/>
    </location>
</feature>
<feature type="compositionally biased region" description="Basic and acidic residues" evidence="3">
    <location>
        <begin position="41"/>
        <end position="55"/>
    </location>
</feature>
<evidence type="ECO:0000256" key="2">
    <source>
        <dbReference type="ARBA" id="ARBA00022737"/>
    </source>
</evidence>
<keyword evidence="5" id="KW-1185">Reference proteome</keyword>
<dbReference type="InterPro" id="IPR015915">
    <property type="entry name" value="Kelch-typ_b-propeller"/>
</dbReference>
<dbReference type="Gene3D" id="2.60.40.10">
    <property type="entry name" value="Immunoglobulins"/>
    <property type="match status" value="1"/>
</dbReference>